<keyword evidence="10 11" id="KW-0660">Purine salvage</keyword>
<reference evidence="13" key="1">
    <citation type="journal article" date="2015" name="PeerJ">
        <title>First genomic representation of candidate bacterial phylum KSB3 points to enhanced environmental sensing as a trigger of wastewater bulking.</title>
        <authorList>
            <person name="Sekiguchi Y."/>
            <person name="Ohashi A."/>
            <person name="Parks D.H."/>
            <person name="Yamauchi T."/>
            <person name="Tyson G.W."/>
            <person name="Hugenholtz P."/>
        </authorList>
    </citation>
    <scope>NUCLEOTIDE SEQUENCE [LARGE SCALE GENOMIC DNA]</scope>
</reference>
<proteinExistence type="inferred from homology"/>
<keyword evidence="9 11" id="KW-0808">Transferase</keyword>
<dbReference type="GO" id="GO:0006168">
    <property type="term" value="P:adenine salvage"/>
    <property type="evidence" value="ECO:0007669"/>
    <property type="project" value="InterPro"/>
</dbReference>
<comment type="subcellular location">
    <subcellularLocation>
        <location evidence="3 11">Cytoplasm</location>
    </subcellularLocation>
</comment>
<dbReference type="NCBIfam" id="NF002634">
    <property type="entry name" value="PRK02304.1-3"/>
    <property type="match status" value="1"/>
</dbReference>
<dbReference type="HOGENOM" id="CLU_063339_3_0_0"/>
<comment type="pathway">
    <text evidence="4 11">Purine metabolism; AMP biosynthesis via salvage pathway; AMP from adenine: step 1/1.</text>
</comment>
<dbReference type="EC" id="2.4.2.7" evidence="6 11"/>
<evidence type="ECO:0000256" key="10">
    <source>
        <dbReference type="ARBA" id="ARBA00022726"/>
    </source>
</evidence>
<dbReference type="EMBL" id="DF820474">
    <property type="protein sequence ID" value="GAK60677.1"/>
    <property type="molecule type" value="Genomic_DNA"/>
</dbReference>
<keyword evidence="14" id="KW-1185">Reference proteome</keyword>
<dbReference type="Proteomes" id="UP000030661">
    <property type="component" value="Unassembled WGS sequence"/>
</dbReference>
<organism evidence="13">
    <name type="scientific">Vecturithrix granuli</name>
    <dbReference type="NCBI Taxonomy" id="1499967"/>
    <lineage>
        <taxon>Bacteria</taxon>
        <taxon>Candidatus Moduliflexota</taxon>
        <taxon>Candidatus Vecturitrichia</taxon>
        <taxon>Candidatus Vecturitrichales</taxon>
        <taxon>Candidatus Vecturitrichaceae</taxon>
        <taxon>Candidatus Vecturithrix</taxon>
    </lineage>
</organism>
<dbReference type="InterPro" id="IPR050054">
    <property type="entry name" value="UPRTase/APRTase"/>
</dbReference>
<name>A0A081C7X2_VECG1</name>
<feature type="domain" description="Phosphoribosyltransferase" evidence="12">
    <location>
        <begin position="31"/>
        <end position="149"/>
    </location>
</feature>
<dbReference type="HAMAP" id="MF_00004">
    <property type="entry name" value="Aden_phosphoribosyltr"/>
    <property type="match status" value="1"/>
</dbReference>
<evidence type="ECO:0000256" key="8">
    <source>
        <dbReference type="ARBA" id="ARBA00022676"/>
    </source>
</evidence>
<dbReference type="InterPro" id="IPR029057">
    <property type="entry name" value="PRTase-like"/>
</dbReference>
<comment type="subunit">
    <text evidence="11">Homodimer.</text>
</comment>
<dbReference type="SUPFAM" id="SSF53271">
    <property type="entry name" value="PRTase-like"/>
    <property type="match status" value="1"/>
</dbReference>
<dbReference type="GO" id="GO:0006166">
    <property type="term" value="P:purine ribonucleoside salvage"/>
    <property type="evidence" value="ECO:0007669"/>
    <property type="project" value="UniProtKB-UniRule"/>
</dbReference>
<dbReference type="UniPathway" id="UPA00588">
    <property type="reaction ID" value="UER00646"/>
</dbReference>
<dbReference type="GO" id="GO:0044209">
    <property type="term" value="P:AMP salvage"/>
    <property type="evidence" value="ECO:0007669"/>
    <property type="project" value="UniProtKB-UniRule"/>
</dbReference>
<dbReference type="NCBIfam" id="NF002636">
    <property type="entry name" value="PRK02304.1-5"/>
    <property type="match status" value="1"/>
</dbReference>
<accession>A0A081C7X2</accession>
<sequence>MENLKNIIRDVPDFPKPGILFKDIAPLLQNKETFHQAIDAIAAQWANQHIDVIAGIEARGFLFAAALAYKLGAGVVMIRKPGKLPYKTYSITYQLEYGTDSLEIHQDAVASGQNVLIVDDVLATGGTMKAVIELLQNFNANICGLAFLAELAFLNGREKLSGHKLTTLMTF</sequence>
<dbReference type="CDD" id="cd06223">
    <property type="entry name" value="PRTases_typeI"/>
    <property type="match status" value="1"/>
</dbReference>
<dbReference type="InterPro" id="IPR005764">
    <property type="entry name" value="Ade_phspho_trans"/>
</dbReference>
<dbReference type="GO" id="GO:0016208">
    <property type="term" value="F:AMP binding"/>
    <property type="evidence" value="ECO:0007669"/>
    <property type="project" value="TreeGrafter"/>
</dbReference>
<evidence type="ECO:0000313" key="14">
    <source>
        <dbReference type="Proteomes" id="UP000030661"/>
    </source>
</evidence>
<keyword evidence="7 11" id="KW-0963">Cytoplasm</keyword>
<dbReference type="FunFam" id="3.40.50.2020:FF:000021">
    <property type="entry name" value="Adenine phosphoribosyltransferase"/>
    <property type="match status" value="1"/>
</dbReference>
<comment type="catalytic activity">
    <reaction evidence="1 11">
        <text>AMP + diphosphate = 5-phospho-alpha-D-ribose 1-diphosphate + adenine</text>
        <dbReference type="Rhea" id="RHEA:16609"/>
        <dbReference type="ChEBI" id="CHEBI:16708"/>
        <dbReference type="ChEBI" id="CHEBI:33019"/>
        <dbReference type="ChEBI" id="CHEBI:58017"/>
        <dbReference type="ChEBI" id="CHEBI:456215"/>
        <dbReference type="EC" id="2.4.2.7"/>
    </reaction>
</comment>
<evidence type="ECO:0000259" key="12">
    <source>
        <dbReference type="Pfam" id="PF00156"/>
    </source>
</evidence>
<evidence type="ECO:0000256" key="4">
    <source>
        <dbReference type="ARBA" id="ARBA00004659"/>
    </source>
</evidence>
<evidence type="ECO:0000256" key="2">
    <source>
        <dbReference type="ARBA" id="ARBA00003968"/>
    </source>
</evidence>
<dbReference type="Gene3D" id="3.40.50.2020">
    <property type="match status" value="1"/>
</dbReference>
<dbReference type="GO" id="GO:0003999">
    <property type="term" value="F:adenine phosphoribosyltransferase activity"/>
    <property type="evidence" value="ECO:0007669"/>
    <property type="project" value="UniProtKB-UniRule"/>
</dbReference>
<dbReference type="AlphaFoldDB" id="A0A081C7X2"/>
<evidence type="ECO:0000256" key="6">
    <source>
        <dbReference type="ARBA" id="ARBA00011893"/>
    </source>
</evidence>
<evidence type="ECO:0000256" key="11">
    <source>
        <dbReference type="HAMAP-Rule" id="MF_00004"/>
    </source>
</evidence>
<dbReference type="InterPro" id="IPR000836">
    <property type="entry name" value="PRTase_dom"/>
</dbReference>
<comment type="function">
    <text evidence="2 11">Catalyzes a salvage reaction resulting in the formation of AMP, that is energically less costly than de novo synthesis.</text>
</comment>
<dbReference type="STRING" id="1499967.U27_00574"/>
<evidence type="ECO:0000256" key="1">
    <source>
        <dbReference type="ARBA" id="ARBA00000868"/>
    </source>
</evidence>
<evidence type="ECO:0000256" key="5">
    <source>
        <dbReference type="ARBA" id="ARBA00008391"/>
    </source>
</evidence>
<dbReference type="NCBIfam" id="TIGR01090">
    <property type="entry name" value="apt"/>
    <property type="match status" value="1"/>
</dbReference>
<gene>
    <name evidence="11" type="primary">apt</name>
    <name evidence="13" type="ORF">U27_00574</name>
</gene>
<keyword evidence="8 11" id="KW-0328">Glycosyltransferase</keyword>
<dbReference type="GO" id="GO:0002055">
    <property type="term" value="F:adenine binding"/>
    <property type="evidence" value="ECO:0007669"/>
    <property type="project" value="TreeGrafter"/>
</dbReference>
<evidence type="ECO:0000256" key="3">
    <source>
        <dbReference type="ARBA" id="ARBA00004496"/>
    </source>
</evidence>
<dbReference type="Pfam" id="PF00156">
    <property type="entry name" value="Pribosyltran"/>
    <property type="match status" value="1"/>
</dbReference>
<comment type="similarity">
    <text evidence="5 11">Belongs to the purine/pyrimidine phosphoribosyltransferase family.</text>
</comment>
<evidence type="ECO:0000313" key="13">
    <source>
        <dbReference type="EMBL" id="GAK60677.1"/>
    </source>
</evidence>
<dbReference type="GO" id="GO:0005737">
    <property type="term" value="C:cytoplasm"/>
    <property type="evidence" value="ECO:0007669"/>
    <property type="project" value="UniProtKB-SubCell"/>
</dbReference>
<protein>
    <recommendedName>
        <fullName evidence="6 11">Adenine phosphoribosyltransferase</fullName>
        <shortName evidence="11">APRT</shortName>
        <ecNumber evidence="6 11">2.4.2.7</ecNumber>
    </recommendedName>
</protein>
<dbReference type="PANTHER" id="PTHR32315:SF3">
    <property type="entry name" value="ADENINE PHOSPHORIBOSYLTRANSFERASE"/>
    <property type="match status" value="1"/>
</dbReference>
<evidence type="ECO:0000256" key="9">
    <source>
        <dbReference type="ARBA" id="ARBA00022679"/>
    </source>
</evidence>
<dbReference type="eggNOG" id="COG0503">
    <property type="taxonomic scope" value="Bacteria"/>
</dbReference>
<dbReference type="PANTHER" id="PTHR32315">
    <property type="entry name" value="ADENINE PHOSPHORIBOSYLTRANSFERASE"/>
    <property type="match status" value="1"/>
</dbReference>
<evidence type="ECO:0000256" key="7">
    <source>
        <dbReference type="ARBA" id="ARBA00022490"/>
    </source>
</evidence>